<feature type="transmembrane region" description="Helical" evidence="1">
    <location>
        <begin position="97"/>
        <end position="113"/>
    </location>
</feature>
<evidence type="ECO:0000313" key="2">
    <source>
        <dbReference type="EMBL" id="GCD09934.1"/>
    </source>
</evidence>
<feature type="transmembrane region" description="Helical" evidence="1">
    <location>
        <begin position="64"/>
        <end position="85"/>
    </location>
</feature>
<keyword evidence="1" id="KW-1133">Transmembrane helix</keyword>
<keyword evidence="1" id="KW-0812">Transmembrane</keyword>
<keyword evidence="1" id="KW-0472">Membrane</keyword>
<dbReference type="EMBL" id="BHYK01000007">
    <property type="protein sequence ID" value="GCD09934.1"/>
    <property type="molecule type" value="Genomic_DNA"/>
</dbReference>
<feature type="transmembrane region" description="Helical" evidence="1">
    <location>
        <begin position="40"/>
        <end position="58"/>
    </location>
</feature>
<accession>A0A401UK61</accession>
<dbReference type="AlphaFoldDB" id="A0A401UK61"/>
<protein>
    <submittedName>
        <fullName evidence="2">Uncharacterized protein</fullName>
    </submittedName>
</protein>
<comment type="caution">
    <text evidence="2">The sequence shown here is derived from an EMBL/GenBank/DDBJ whole genome shotgun (WGS) entry which is preliminary data.</text>
</comment>
<sequence>MNFFIKYINKKYISKLGKEKKQLVDMYRKVMRIIVKNHKLVGTIAVVSVLTHFFIAFSSNRISITGIIAALIMATIFCLGFYGTYINKNYKGMWLKVHRALAFSLIIAIVIHIV</sequence>
<organism evidence="2 3">
    <name type="scientific">Clostridium tagluense</name>
    <dbReference type="NCBI Taxonomy" id="360422"/>
    <lineage>
        <taxon>Bacteria</taxon>
        <taxon>Bacillati</taxon>
        <taxon>Bacillota</taxon>
        <taxon>Clostridia</taxon>
        <taxon>Eubacteriales</taxon>
        <taxon>Clostridiaceae</taxon>
        <taxon>Clostridium</taxon>
    </lineage>
</organism>
<dbReference type="Proteomes" id="UP000287872">
    <property type="component" value="Unassembled WGS sequence"/>
</dbReference>
<keyword evidence="3" id="KW-1185">Reference proteome</keyword>
<gene>
    <name evidence="2" type="ORF">Ctaglu_15570</name>
</gene>
<proteinExistence type="predicted"/>
<evidence type="ECO:0000313" key="3">
    <source>
        <dbReference type="Proteomes" id="UP000287872"/>
    </source>
</evidence>
<dbReference type="RefSeq" id="WP_233439719.1">
    <property type="nucleotide sequence ID" value="NZ_BHYK01000007.1"/>
</dbReference>
<reference evidence="2 3" key="1">
    <citation type="submission" date="2018-11" db="EMBL/GenBank/DDBJ databases">
        <title>Genome sequencing and assembly of Clostridium tagluense strain A121.</title>
        <authorList>
            <person name="Murakami T."/>
            <person name="Segawa T."/>
            <person name="Shcherbakova V.A."/>
            <person name="Mori H."/>
            <person name="Yoshimura Y."/>
        </authorList>
    </citation>
    <scope>NUCLEOTIDE SEQUENCE [LARGE SCALE GENOMIC DNA]</scope>
    <source>
        <strain evidence="2 3">A121</strain>
    </source>
</reference>
<evidence type="ECO:0000256" key="1">
    <source>
        <dbReference type="SAM" id="Phobius"/>
    </source>
</evidence>
<name>A0A401UK61_9CLOT</name>